<evidence type="ECO:0000313" key="1">
    <source>
        <dbReference type="EMBL" id="MCU6726593.1"/>
    </source>
</evidence>
<comment type="caution">
    <text evidence="1">The sequence shown here is derived from an EMBL/GenBank/DDBJ whole genome shotgun (WGS) entry which is preliminary data.</text>
</comment>
<sequence length="200" mass="23050">MKPINIGSHSAYQEHVLTQLRKYYPNATTSLSSSTWQILDKFWNLDLSQVDKLMQDRYSVFGPAPRLPSDMLRAILVSVEFKITFYTRLVSDLKENHLHTIIFGFYVGDTPGVGTFYDFHRRLWLSSDKNLTNAFHPPKEKPLKPKGNEEKAAHAEKLTVAELFQQFEKNPPADMAPCAKLWEIFNTFFLQTLPGRDLSL</sequence>
<evidence type="ECO:0000313" key="2">
    <source>
        <dbReference type="Proteomes" id="UP001652338"/>
    </source>
</evidence>
<protein>
    <submittedName>
        <fullName evidence="1">Uncharacterized protein</fullName>
    </submittedName>
</protein>
<dbReference type="EMBL" id="JAOQKE010000030">
    <property type="protein sequence ID" value="MCU6726593.1"/>
    <property type="molecule type" value="Genomic_DNA"/>
</dbReference>
<name>A0ABT2SQ12_9FIRM</name>
<accession>A0ABT2SQ12</accession>
<reference evidence="1 2" key="1">
    <citation type="journal article" date="2021" name="ISME Commun">
        <title>Automated analysis of genomic sequences facilitates high-throughput and comprehensive description of bacteria.</title>
        <authorList>
            <person name="Hitch T.C.A."/>
        </authorList>
    </citation>
    <scope>NUCLEOTIDE SEQUENCE [LARGE SCALE GENOMIC DNA]</scope>
    <source>
        <strain evidence="1 2">Sanger_29</strain>
    </source>
</reference>
<organism evidence="1 2">
    <name type="scientific">Muricoprocola aceti</name>
    <dbReference type="NCBI Taxonomy" id="2981772"/>
    <lineage>
        <taxon>Bacteria</taxon>
        <taxon>Bacillati</taxon>
        <taxon>Bacillota</taxon>
        <taxon>Clostridia</taxon>
        <taxon>Lachnospirales</taxon>
        <taxon>Lachnospiraceae</taxon>
        <taxon>Muricoprocola</taxon>
    </lineage>
</organism>
<dbReference type="Proteomes" id="UP001652338">
    <property type="component" value="Unassembled WGS sequence"/>
</dbReference>
<gene>
    <name evidence="1" type="ORF">OCV47_14895</name>
</gene>
<proteinExistence type="predicted"/>
<keyword evidence="2" id="KW-1185">Reference proteome</keyword>
<dbReference type="RefSeq" id="WP_262655842.1">
    <property type="nucleotide sequence ID" value="NZ_JAOQKE010000030.1"/>
</dbReference>